<dbReference type="GO" id="GO:0005829">
    <property type="term" value="C:cytosol"/>
    <property type="evidence" value="ECO:0007669"/>
    <property type="project" value="TreeGrafter"/>
</dbReference>
<dbReference type="GO" id="GO:0005988">
    <property type="term" value="P:lactose metabolic process"/>
    <property type="evidence" value="ECO:0007669"/>
    <property type="project" value="UniProtKB-KW"/>
</dbReference>
<evidence type="ECO:0000259" key="15">
    <source>
        <dbReference type="Pfam" id="PF00294"/>
    </source>
</evidence>
<sequence>MIVVVGSLNMDMTVRTGRAPGPGETLLGKSFILSPGGKGGNQAVAAARLGGEVTMIGCVGQDAFGREMLEVMRGEHIDTRHIAELAEQSTGVASIVVEEDGENRIIVVPGANLALSAEDIAGMEPVISEAEVLVLQLEMDLNMVEHAAEIAHRHGVPVIMNPAPARELGAGLLSLVTILTPNETEAGLLSGITVDSVDSAREAAEILLQKGVQHVIMTLGPKGALIVNKNGAVHVPGFPVQPVDTVAAGDSFNGALAVQLAKGRTLEEAVVFANAVGALAVGKAGAVASLPYLEEVERFLEESVQNRGKQ</sequence>
<keyword evidence="8 13" id="KW-0418">Kinase</keyword>
<feature type="binding site" evidence="13">
    <location>
        <position position="280"/>
    </location>
    <ligand>
        <name>K(+)</name>
        <dbReference type="ChEBI" id="CHEBI:29103"/>
    </ligand>
</feature>
<feature type="active site" description="Proton acceptor" evidence="13">
    <location>
        <position position="250"/>
    </location>
</feature>
<dbReference type="GO" id="GO:0019303">
    <property type="term" value="P:D-ribose catabolic process"/>
    <property type="evidence" value="ECO:0007669"/>
    <property type="project" value="UniProtKB-UniRule"/>
</dbReference>
<gene>
    <name evidence="13 16" type="primary">rbsK</name>
    <name evidence="16" type="ORF">G5B47_21350</name>
</gene>
<reference evidence="16 17" key="1">
    <citation type="submission" date="2020-02" db="EMBL/GenBank/DDBJ databases">
        <authorList>
            <person name="Gao J."/>
            <person name="Sun J."/>
        </authorList>
    </citation>
    <scope>NUCLEOTIDE SEQUENCE [LARGE SCALE GENOMIC DNA]</scope>
    <source>
        <strain evidence="16 17">7124</strain>
    </source>
</reference>
<evidence type="ECO:0000256" key="9">
    <source>
        <dbReference type="ARBA" id="ARBA00022840"/>
    </source>
</evidence>
<protein>
    <recommendedName>
        <fullName evidence="3 13">Ribokinase</fullName>
        <shortName evidence="13">RK</shortName>
        <ecNumber evidence="2 13">2.7.1.15</ecNumber>
    </recommendedName>
</protein>
<evidence type="ECO:0000256" key="13">
    <source>
        <dbReference type="HAMAP-Rule" id="MF_01987"/>
    </source>
</evidence>
<dbReference type="EC" id="2.7.1.15" evidence="2 13"/>
<feature type="binding site" evidence="13">
    <location>
        <position position="285"/>
    </location>
    <ligand>
        <name>K(+)</name>
        <dbReference type="ChEBI" id="CHEBI:29103"/>
    </ligand>
</feature>
<dbReference type="GO" id="GO:0009024">
    <property type="term" value="F:tagatose-6-phosphate kinase activity"/>
    <property type="evidence" value="ECO:0007669"/>
    <property type="project" value="UniProtKB-EC"/>
</dbReference>
<comment type="catalytic activity">
    <reaction evidence="13">
        <text>D-ribose + ATP = D-ribose 5-phosphate + ADP + H(+)</text>
        <dbReference type="Rhea" id="RHEA:13697"/>
        <dbReference type="ChEBI" id="CHEBI:15378"/>
        <dbReference type="ChEBI" id="CHEBI:30616"/>
        <dbReference type="ChEBI" id="CHEBI:47013"/>
        <dbReference type="ChEBI" id="CHEBI:78346"/>
        <dbReference type="ChEBI" id="CHEBI:456216"/>
        <dbReference type="EC" id="2.7.1.15"/>
    </reaction>
</comment>
<dbReference type="InterPro" id="IPR002173">
    <property type="entry name" value="Carboh/pur_kinase_PfkB_CS"/>
</dbReference>
<dbReference type="GO" id="GO:0046872">
    <property type="term" value="F:metal ion binding"/>
    <property type="evidence" value="ECO:0007669"/>
    <property type="project" value="UniProtKB-KW"/>
</dbReference>
<evidence type="ECO:0000313" key="16">
    <source>
        <dbReference type="EMBL" id="NGM84953.1"/>
    </source>
</evidence>
<dbReference type="FunFam" id="3.40.1190.20:FF:000012">
    <property type="entry name" value="Ribokinase"/>
    <property type="match status" value="1"/>
</dbReference>
<evidence type="ECO:0000313" key="17">
    <source>
        <dbReference type="Proteomes" id="UP000480151"/>
    </source>
</evidence>
<feature type="binding site" evidence="13">
    <location>
        <position position="244"/>
    </location>
    <ligand>
        <name>K(+)</name>
        <dbReference type="ChEBI" id="CHEBI:29103"/>
    </ligand>
</feature>
<feature type="binding site" evidence="13">
    <location>
        <position position="250"/>
    </location>
    <ligand>
        <name>substrate</name>
    </ligand>
</feature>
<dbReference type="InterPro" id="IPR011611">
    <property type="entry name" value="PfkB_dom"/>
</dbReference>
<feature type="binding site" evidence="13">
    <location>
        <begin position="9"/>
        <end position="11"/>
    </location>
    <ligand>
        <name>substrate</name>
    </ligand>
</feature>
<feature type="binding site" evidence="13">
    <location>
        <position position="289"/>
    </location>
    <ligand>
        <name>K(+)</name>
        <dbReference type="ChEBI" id="CHEBI:29103"/>
    </ligand>
</feature>
<keyword evidence="4 13" id="KW-0963">Cytoplasm</keyword>
<dbReference type="UniPathway" id="UPA00704">
    <property type="reaction ID" value="UER00715"/>
</dbReference>
<dbReference type="InterPro" id="IPR011877">
    <property type="entry name" value="Ribokinase"/>
</dbReference>
<evidence type="ECO:0000256" key="6">
    <source>
        <dbReference type="ARBA" id="ARBA00022723"/>
    </source>
</evidence>
<feature type="binding site" evidence="13">
    <location>
        <begin position="37"/>
        <end position="41"/>
    </location>
    <ligand>
        <name>substrate</name>
    </ligand>
</feature>
<dbReference type="AlphaFoldDB" id="A0A6M1PTB9"/>
<evidence type="ECO:0000256" key="8">
    <source>
        <dbReference type="ARBA" id="ARBA00022777"/>
    </source>
</evidence>
<dbReference type="GO" id="GO:2001059">
    <property type="term" value="P:D-tagatose 6-phosphate catabolic process"/>
    <property type="evidence" value="ECO:0007669"/>
    <property type="project" value="UniProtKB-UniPathway"/>
</dbReference>
<comment type="subcellular location">
    <subcellularLocation>
        <location evidence="13">Cytoplasm</location>
    </subcellularLocation>
</comment>
<comment type="activity regulation">
    <text evidence="13">Activated by a monovalent cation that binds near, but not in, the active site. The most likely occupant of the site in vivo is potassium. Ion binding induces a conformational change that may alter substrate affinity.</text>
</comment>
<dbReference type="NCBIfam" id="TIGR02152">
    <property type="entry name" value="D_ribokin_bact"/>
    <property type="match status" value="1"/>
</dbReference>
<dbReference type="PROSITE" id="PS00584">
    <property type="entry name" value="PFKB_KINASES_2"/>
    <property type="match status" value="1"/>
</dbReference>
<dbReference type="InterPro" id="IPR017583">
    <property type="entry name" value="Tagatose/fructose_Pkinase"/>
</dbReference>
<accession>A0A6M1PTB9</accession>
<dbReference type="InterPro" id="IPR002139">
    <property type="entry name" value="Ribo/fructo_kinase"/>
</dbReference>
<dbReference type="GO" id="GO:0005524">
    <property type="term" value="F:ATP binding"/>
    <property type="evidence" value="ECO:0007669"/>
    <property type="project" value="UniProtKB-UniRule"/>
</dbReference>
<keyword evidence="17" id="KW-1185">Reference proteome</keyword>
<keyword evidence="6 13" id="KW-0479">Metal-binding</keyword>
<feature type="binding site" evidence="13">
    <location>
        <position position="138"/>
    </location>
    <ligand>
        <name>substrate</name>
    </ligand>
</feature>
<feature type="domain" description="Carbohydrate kinase PfkB" evidence="15">
    <location>
        <begin position="2"/>
        <end position="291"/>
    </location>
</feature>
<name>A0A6M1PTB9_9BACL</name>
<comment type="similarity">
    <text evidence="14">Belongs to the carbohydrate kinase PfkB family. LacC subfamily.</text>
</comment>
<comment type="similarity">
    <text evidence="1">Belongs to the carbohydrate kinase pfkB family.</text>
</comment>
<keyword evidence="10 13" id="KW-0460">Magnesium</keyword>
<evidence type="ECO:0000256" key="11">
    <source>
        <dbReference type="ARBA" id="ARBA00022958"/>
    </source>
</evidence>
<comment type="catalytic activity">
    <reaction evidence="14">
        <text>D-tagatofuranose 6-phosphate + ATP = D-tagatofuranose 1,6-bisphosphate + ADP + H(+)</text>
        <dbReference type="Rhea" id="RHEA:12420"/>
        <dbReference type="ChEBI" id="CHEBI:15378"/>
        <dbReference type="ChEBI" id="CHEBI:30616"/>
        <dbReference type="ChEBI" id="CHEBI:58694"/>
        <dbReference type="ChEBI" id="CHEBI:58695"/>
        <dbReference type="ChEBI" id="CHEBI:456216"/>
        <dbReference type="EC" id="2.7.1.144"/>
    </reaction>
</comment>
<dbReference type="GO" id="GO:0004747">
    <property type="term" value="F:ribokinase activity"/>
    <property type="evidence" value="ECO:0007669"/>
    <property type="project" value="UniProtKB-UniRule"/>
</dbReference>
<evidence type="ECO:0000256" key="14">
    <source>
        <dbReference type="PIRNR" id="PIRNR000535"/>
    </source>
</evidence>
<dbReference type="InterPro" id="IPR029056">
    <property type="entry name" value="Ribokinase-like"/>
</dbReference>
<dbReference type="Proteomes" id="UP000480151">
    <property type="component" value="Unassembled WGS sequence"/>
</dbReference>
<evidence type="ECO:0000256" key="4">
    <source>
        <dbReference type="ARBA" id="ARBA00022490"/>
    </source>
</evidence>
<feature type="binding site" evidence="13">
    <location>
        <begin position="249"/>
        <end position="250"/>
    </location>
    <ligand>
        <name>ATP</name>
        <dbReference type="ChEBI" id="CHEBI:30616"/>
    </ligand>
</feature>
<dbReference type="HAMAP" id="MF_01987">
    <property type="entry name" value="Ribokinase"/>
    <property type="match status" value="1"/>
</dbReference>
<dbReference type="PANTHER" id="PTHR10584:SF166">
    <property type="entry name" value="RIBOKINASE"/>
    <property type="match status" value="1"/>
</dbReference>
<feature type="binding site" evidence="13">
    <location>
        <begin position="218"/>
        <end position="223"/>
    </location>
    <ligand>
        <name>ATP</name>
        <dbReference type="ChEBI" id="CHEBI:30616"/>
    </ligand>
</feature>
<evidence type="ECO:0000256" key="5">
    <source>
        <dbReference type="ARBA" id="ARBA00022679"/>
    </source>
</evidence>
<dbReference type="Gene3D" id="3.40.1190.20">
    <property type="match status" value="1"/>
</dbReference>
<comment type="cofactor">
    <cofactor evidence="13">
        <name>Mg(2+)</name>
        <dbReference type="ChEBI" id="CHEBI:18420"/>
    </cofactor>
    <text evidence="13">Requires a divalent cation, most likely magnesium in vivo, as an electrophilic catalyst to aid phosphoryl group transfer. It is the chelate of the metal and the nucleotide that is the actual substrate.</text>
</comment>
<feature type="binding site" evidence="13">
    <location>
        <position position="246"/>
    </location>
    <ligand>
        <name>K(+)</name>
        <dbReference type="ChEBI" id="CHEBI:29103"/>
    </ligand>
</feature>
<dbReference type="RefSeq" id="WP_165102552.1">
    <property type="nucleotide sequence ID" value="NZ_JAAKGU010000012.1"/>
</dbReference>
<keyword evidence="5 13" id="KW-0808">Transferase</keyword>
<dbReference type="PIRSF" id="PIRSF000535">
    <property type="entry name" value="1PFK/6PFK/LacC"/>
    <property type="match status" value="1"/>
</dbReference>
<feature type="binding site" evidence="13">
    <location>
        <position position="182"/>
    </location>
    <ligand>
        <name>ATP</name>
        <dbReference type="ChEBI" id="CHEBI:30616"/>
    </ligand>
</feature>
<evidence type="ECO:0000256" key="7">
    <source>
        <dbReference type="ARBA" id="ARBA00022741"/>
    </source>
</evidence>
<keyword evidence="9 13" id="KW-0067">ATP-binding</keyword>
<organism evidence="16 17">
    <name type="scientific">Paenibacillus apii</name>
    <dbReference type="NCBI Taxonomy" id="1850370"/>
    <lineage>
        <taxon>Bacteria</taxon>
        <taxon>Bacillati</taxon>
        <taxon>Bacillota</taxon>
        <taxon>Bacilli</taxon>
        <taxon>Bacillales</taxon>
        <taxon>Paenibacillaceae</taxon>
        <taxon>Paenibacillus</taxon>
    </lineage>
</organism>
<proteinExistence type="inferred from homology"/>
<comment type="similarity">
    <text evidence="13">Belongs to the carbohydrate kinase PfkB family. Ribokinase subfamily.</text>
</comment>
<dbReference type="SUPFAM" id="SSF53613">
    <property type="entry name" value="Ribokinase-like"/>
    <property type="match status" value="1"/>
</dbReference>
<evidence type="ECO:0000256" key="3">
    <source>
        <dbReference type="ARBA" id="ARBA00016943"/>
    </source>
</evidence>
<comment type="subunit">
    <text evidence="13">Homodimer.</text>
</comment>
<evidence type="ECO:0000256" key="10">
    <source>
        <dbReference type="ARBA" id="ARBA00022842"/>
    </source>
</evidence>
<keyword evidence="11 13" id="KW-0630">Potassium</keyword>
<feature type="binding site" evidence="13">
    <location>
        <position position="283"/>
    </location>
    <ligand>
        <name>K(+)</name>
        <dbReference type="ChEBI" id="CHEBI:29103"/>
    </ligand>
</feature>
<evidence type="ECO:0000256" key="12">
    <source>
        <dbReference type="ARBA" id="ARBA00023277"/>
    </source>
</evidence>
<feature type="binding site" evidence="13">
    <location>
        <position position="274"/>
    </location>
    <ligand>
        <name>ATP</name>
        <dbReference type="ChEBI" id="CHEBI:30616"/>
    </ligand>
</feature>
<evidence type="ECO:0000256" key="1">
    <source>
        <dbReference type="ARBA" id="ARBA00005380"/>
    </source>
</evidence>
<comment type="caution">
    <text evidence="13">Lacks conserved residue(s) required for the propagation of feature annotation.</text>
</comment>
<dbReference type="UniPathway" id="UPA00916">
    <property type="reaction ID" value="UER00889"/>
</dbReference>
<dbReference type="EMBL" id="JAAKGU010000012">
    <property type="protein sequence ID" value="NGM84953.1"/>
    <property type="molecule type" value="Genomic_DNA"/>
</dbReference>
<evidence type="ECO:0000256" key="2">
    <source>
        <dbReference type="ARBA" id="ARBA00012035"/>
    </source>
</evidence>
<dbReference type="PRINTS" id="PR00990">
    <property type="entry name" value="RIBOKINASE"/>
</dbReference>
<dbReference type="Pfam" id="PF00294">
    <property type="entry name" value="PfkB"/>
    <property type="match status" value="1"/>
</dbReference>
<dbReference type="PANTHER" id="PTHR10584">
    <property type="entry name" value="SUGAR KINASE"/>
    <property type="match status" value="1"/>
</dbReference>
<comment type="pathway">
    <text evidence="13">Carbohydrate metabolism; D-ribose degradation; D-ribose 5-phosphate from beta-D-ribopyranose: step 2/2.</text>
</comment>
<comment type="pathway">
    <text evidence="14">Carbohydrate metabolism; D-tagatose 6-phosphate degradation; D-glyceraldehyde 3-phosphate and glycerone phosphate from D-tagatose 6-phosphate: step 1/2.</text>
</comment>
<keyword evidence="7 13" id="KW-0547">Nucleotide-binding</keyword>
<comment type="function">
    <text evidence="13">Catalyzes the phosphorylation of ribose at O-5 in a reaction requiring ATP and magnesium. The resulting D-ribose-5-phosphate can then be used either for sythesis of nucleotides, histidine, and tryptophan, or as a component of the pentose phosphate pathway.</text>
</comment>
<dbReference type="CDD" id="cd01174">
    <property type="entry name" value="ribokinase"/>
    <property type="match status" value="1"/>
</dbReference>
<keyword evidence="12 13" id="KW-0119">Carbohydrate metabolism</keyword>
<comment type="caution">
    <text evidence="16">The sequence shown here is derived from an EMBL/GenBank/DDBJ whole genome shotgun (WGS) entry which is preliminary data.</text>
</comment>
<keyword evidence="14" id="KW-0423">Lactose metabolism</keyword>